<keyword evidence="2" id="KW-1185">Reference proteome</keyword>
<proteinExistence type="predicted"/>
<organism evidence="1 2">
    <name type="scientific">Hallella bergensis DSM 17361</name>
    <dbReference type="NCBI Taxonomy" id="585502"/>
    <lineage>
        <taxon>Bacteria</taxon>
        <taxon>Pseudomonadati</taxon>
        <taxon>Bacteroidota</taxon>
        <taxon>Bacteroidia</taxon>
        <taxon>Bacteroidales</taxon>
        <taxon>Prevotellaceae</taxon>
        <taxon>Hallella</taxon>
    </lineage>
</organism>
<comment type="caution">
    <text evidence="1">The sequence shown here is derived from an EMBL/GenBank/DDBJ whole genome shotgun (WGS) entry which is preliminary data.</text>
</comment>
<sequence>MFQNWGRKGLKKVFSMETGYPVSAENTWRSMSTLGLESYFDI</sequence>
<dbReference type="HOGENOM" id="CLU_3255685_0_0_10"/>
<gene>
    <name evidence="1" type="ORF">HMPREF0645_1372</name>
</gene>
<evidence type="ECO:0000313" key="2">
    <source>
        <dbReference type="Proteomes" id="UP000003160"/>
    </source>
</evidence>
<name>D1PWN7_9BACT</name>
<protein>
    <submittedName>
        <fullName evidence="1">Uncharacterized protein</fullName>
    </submittedName>
</protein>
<dbReference type="Proteomes" id="UP000003160">
    <property type="component" value="Unassembled WGS sequence"/>
</dbReference>
<dbReference type="EMBL" id="ACKS01000058">
    <property type="protein sequence ID" value="EFA44218.1"/>
    <property type="molecule type" value="Genomic_DNA"/>
</dbReference>
<evidence type="ECO:0000313" key="1">
    <source>
        <dbReference type="EMBL" id="EFA44218.1"/>
    </source>
</evidence>
<reference evidence="1 2" key="1">
    <citation type="submission" date="2009-10" db="EMBL/GenBank/DDBJ databases">
        <authorList>
            <person name="Qin X."/>
            <person name="Bachman B."/>
            <person name="Battles P."/>
            <person name="Bell A."/>
            <person name="Bess C."/>
            <person name="Bickham C."/>
            <person name="Chaboub L."/>
            <person name="Chen D."/>
            <person name="Coyle M."/>
            <person name="Deiros D.R."/>
            <person name="Dinh H."/>
            <person name="Forbes L."/>
            <person name="Fowler G."/>
            <person name="Francisco L."/>
            <person name="Fu Q."/>
            <person name="Gubbala S."/>
            <person name="Hale W."/>
            <person name="Han Y."/>
            <person name="Hemphill L."/>
            <person name="Highlander S.K."/>
            <person name="Hirani K."/>
            <person name="Hogues M."/>
            <person name="Jackson L."/>
            <person name="Jakkamsetti A."/>
            <person name="Javaid M."/>
            <person name="Jiang H."/>
            <person name="Korchina V."/>
            <person name="Kovar C."/>
            <person name="Lara F."/>
            <person name="Lee S."/>
            <person name="Mata R."/>
            <person name="Mathew T."/>
            <person name="Moen C."/>
            <person name="Morales K."/>
            <person name="Munidasa M."/>
            <person name="Nazareth L."/>
            <person name="Ngo R."/>
            <person name="Nguyen L."/>
            <person name="Okwuonu G."/>
            <person name="Ongeri F."/>
            <person name="Patil S."/>
            <person name="Petrosino J."/>
            <person name="Pham C."/>
            <person name="Pham P."/>
            <person name="Pu L.-L."/>
            <person name="Puazo M."/>
            <person name="Raj R."/>
            <person name="Reid J."/>
            <person name="Rouhana J."/>
            <person name="Saada N."/>
            <person name="Shang Y."/>
            <person name="Simmons D."/>
            <person name="Thornton R."/>
            <person name="Warren J."/>
            <person name="Weissenberger G."/>
            <person name="Zhang J."/>
            <person name="Zhang L."/>
            <person name="Zhou C."/>
            <person name="Zhu D."/>
            <person name="Muzny D."/>
            <person name="Worley K."/>
            <person name="Gibbs R."/>
        </authorList>
    </citation>
    <scope>NUCLEOTIDE SEQUENCE [LARGE SCALE GENOMIC DNA]</scope>
    <source>
        <strain evidence="1 2">DSM 17361</strain>
    </source>
</reference>
<accession>D1PWN7</accession>
<dbReference type="AlphaFoldDB" id="D1PWN7"/>